<gene>
    <name evidence="1" type="ORF">KA717_11805</name>
</gene>
<organism evidence="1">
    <name type="scientific">Woronichinia naegeliana WA131</name>
    <dbReference type="NCBI Taxonomy" id="2824559"/>
    <lineage>
        <taxon>Bacteria</taxon>
        <taxon>Bacillati</taxon>
        <taxon>Cyanobacteriota</taxon>
        <taxon>Cyanophyceae</taxon>
        <taxon>Synechococcales</taxon>
        <taxon>Coelosphaeriaceae</taxon>
        <taxon>Woronichinia</taxon>
    </lineage>
</organism>
<dbReference type="AlphaFoldDB" id="A0A977L0F2"/>
<proteinExistence type="predicted"/>
<evidence type="ECO:0000313" key="1">
    <source>
        <dbReference type="EMBL" id="UXE63271.1"/>
    </source>
</evidence>
<dbReference type="KEGG" id="wna:KA717_11805"/>
<sequence>MQIYNSLATVFAYKGQTKQCLEYINLASEITKGNEEYEIYTLANEALYYLLTNNKDKCLDSASKAVNLAIKGQNYLAVQQIKDDAEYVAQINNRADIFSDLLEFLSSKYNSLPTISHK</sequence>
<reference evidence="1" key="1">
    <citation type="submission" date="2021-04" db="EMBL/GenBank/DDBJ databases">
        <title>Genome sequence of Woronichinia naegeliana from Washington state freshwater lake bloom.</title>
        <authorList>
            <person name="Dreher T.W."/>
        </authorList>
    </citation>
    <scope>NUCLEOTIDE SEQUENCE</scope>
    <source>
        <strain evidence="1">WA131</strain>
    </source>
</reference>
<name>A0A977L0F2_9CYAN</name>
<protein>
    <submittedName>
        <fullName evidence="1">Uncharacterized protein</fullName>
    </submittedName>
</protein>
<dbReference type="Proteomes" id="UP001065613">
    <property type="component" value="Chromosome"/>
</dbReference>
<dbReference type="Gene3D" id="1.25.40.10">
    <property type="entry name" value="Tetratricopeptide repeat domain"/>
    <property type="match status" value="1"/>
</dbReference>
<dbReference type="EMBL" id="CP073041">
    <property type="protein sequence ID" value="UXE63271.1"/>
    <property type="molecule type" value="Genomic_DNA"/>
</dbReference>
<dbReference type="SUPFAM" id="SSF48452">
    <property type="entry name" value="TPR-like"/>
    <property type="match status" value="1"/>
</dbReference>
<dbReference type="InterPro" id="IPR011990">
    <property type="entry name" value="TPR-like_helical_dom_sf"/>
</dbReference>
<accession>A0A977L0F2</accession>